<protein>
    <submittedName>
        <fullName evidence="2">Uncharacterized protein</fullName>
    </submittedName>
</protein>
<dbReference type="OrthoDB" id="779250at2759"/>
<organism evidence="2">
    <name type="scientific">Salvia splendens</name>
    <name type="common">Scarlet sage</name>
    <dbReference type="NCBI Taxonomy" id="180675"/>
    <lineage>
        <taxon>Eukaryota</taxon>
        <taxon>Viridiplantae</taxon>
        <taxon>Streptophyta</taxon>
        <taxon>Embryophyta</taxon>
        <taxon>Tracheophyta</taxon>
        <taxon>Spermatophyta</taxon>
        <taxon>Magnoliopsida</taxon>
        <taxon>eudicotyledons</taxon>
        <taxon>Gunneridae</taxon>
        <taxon>Pentapetalae</taxon>
        <taxon>asterids</taxon>
        <taxon>lamiids</taxon>
        <taxon>Lamiales</taxon>
        <taxon>Lamiaceae</taxon>
        <taxon>Nepetoideae</taxon>
        <taxon>Mentheae</taxon>
        <taxon>Salviinae</taxon>
        <taxon>Salvia</taxon>
        <taxon>Salvia subgen. Calosphace</taxon>
        <taxon>core Calosphace</taxon>
    </lineage>
</organism>
<feature type="compositionally biased region" description="Polar residues" evidence="1">
    <location>
        <begin position="181"/>
        <end position="194"/>
    </location>
</feature>
<sequence length="244" mass="27527">MDIVATFFEEALPLVRSHNLLRGNMQSRFALAAAKFNRTLFPQQSLRGCATTSGRTADPAIHAVQEEDVYPTDAMQDEKRRRPPKNEPTSKDNETYTPPKSPIETAPKLESSGVGPMPYPFGQQKRRSSCAGIDGSPWPEEEDGVDRKTQREEQERDNKEYYEHHKASPLSEIEVCDTRKPVTQATDGTAQSESVGYDGNWGEQLDTAEEALRRAAEMFRMNAMRGDPDSPHGRFLRQPRGEDW</sequence>
<evidence type="ECO:0000313" key="3">
    <source>
        <dbReference type="Proteomes" id="UP000298416"/>
    </source>
</evidence>
<gene>
    <name evidence="2" type="ORF">SASPL_119948</name>
</gene>
<feature type="compositionally biased region" description="Basic and acidic residues" evidence="1">
    <location>
        <begin position="145"/>
        <end position="166"/>
    </location>
</feature>
<name>A0A8X8XTB6_SALSN</name>
<feature type="compositionally biased region" description="Basic and acidic residues" evidence="1">
    <location>
        <begin position="76"/>
        <end position="94"/>
    </location>
</feature>
<accession>A0A8X8XTB6</accession>
<dbReference type="AlphaFoldDB" id="A0A8X8XTB6"/>
<feature type="region of interest" description="Disordered" evidence="1">
    <location>
        <begin position="222"/>
        <end position="244"/>
    </location>
</feature>
<comment type="caution">
    <text evidence="2">The sequence shown here is derived from an EMBL/GenBank/DDBJ whole genome shotgun (WGS) entry which is preliminary data.</text>
</comment>
<dbReference type="Proteomes" id="UP000298416">
    <property type="component" value="Unassembled WGS sequence"/>
</dbReference>
<proteinExistence type="predicted"/>
<dbReference type="PANTHER" id="PTHR35985:SF1">
    <property type="entry name" value="OS07G0675200 PROTEIN"/>
    <property type="match status" value="1"/>
</dbReference>
<reference evidence="2" key="1">
    <citation type="submission" date="2018-01" db="EMBL/GenBank/DDBJ databases">
        <authorList>
            <person name="Mao J.F."/>
        </authorList>
    </citation>
    <scope>NUCLEOTIDE SEQUENCE</scope>
    <source>
        <strain evidence="2">Huo1</strain>
        <tissue evidence="2">Leaf</tissue>
    </source>
</reference>
<evidence type="ECO:0000313" key="2">
    <source>
        <dbReference type="EMBL" id="KAG6417755.1"/>
    </source>
</evidence>
<feature type="region of interest" description="Disordered" evidence="1">
    <location>
        <begin position="50"/>
        <end position="201"/>
    </location>
</feature>
<dbReference type="PANTHER" id="PTHR35985">
    <property type="entry name" value="OS07G0675200 PROTEIN"/>
    <property type="match status" value="1"/>
</dbReference>
<keyword evidence="3" id="KW-1185">Reference proteome</keyword>
<dbReference type="EMBL" id="PNBA02000007">
    <property type="protein sequence ID" value="KAG6417755.1"/>
    <property type="molecule type" value="Genomic_DNA"/>
</dbReference>
<reference evidence="2" key="2">
    <citation type="submission" date="2020-08" db="EMBL/GenBank/DDBJ databases">
        <title>Plant Genome Project.</title>
        <authorList>
            <person name="Zhang R.-G."/>
        </authorList>
    </citation>
    <scope>NUCLEOTIDE SEQUENCE</scope>
    <source>
        <strain evidence="2">Huo1</strain>
        <tissue evidence="2">Leaf</tissue>
    </source>
</reference>
<evidence type="ECO:0000256" key="1">
    <source>
        <dbReference type="SAM" id="MobiDB-lite"/>
    </source>
</evidence>